<dbReference type="SUPFAM" id="SSF46785">
    <property type="entry name" value="Winged helix' DNA-binding domain"/>
    <property type="match status" value="1"/>
</dbReference>
<dbReference type="RefSeq" id="WP_123331701.1">
    <property type="nucleotide sequence ID" value="NZ_JALQCW010000088.1"/>
</dbReference>
<dbReference type="PANTHER" id="PTHR30419">
    <property type="entry name" value="HTH-TYPE TRANSCRIPTIONAL REGULATOR YBHD"/>
    <property type="match status" value="1"/>
</dbReference>
<dbReference type="AlphaFoldDB" id="A0A9X1Z1K5"/>
<evidence type="ECO:0000256" key="4">
    <source>
        <dbReference type="ARBA" id="ARBA00023163"/>
    </source>
</evidence>
<dbReference type="PROSITE" id="PS50931">
    <property type="entry name" value="HTH_LYSR"/>
    <property type="match status" value="1"/>
</dbReference>
<dbReference type="Pfam" id="PF00126">
    <property type="entry name" value="HTH_1"/>
    <property type="match status" value="1"/>
</dbReference>
<reference evidence="6 7" key="2">
    <citation type="journal article" date="2023" name="Plant Pathol.">
        <title>Dismantling and reorganizing Pseudomonas marginalis sensu#lato.</title>
        <authorList>
            <person name="Sawada H."/>
            <person name="Fujikawa T."/>
            <person name="Satou M."/>
        </authorList>
    </citation>
    <scope>NUCLEOTIDE SEQUENCE [LARGE SCALE GENOMIC DNA]</scope>
    <source>
        <strain evidence="6 7">MAFF 302030</strain>
    </source>
</reference>
<dbReference type="Gene3D" id="3.40.190.10">
    <property type="entry name" value="Periplasmic binding protein-like II"/>
    <property type="match status" value="2"/>
</dbReference>
<accession>A0A9X1Z1K5</accession>
<dbReference type="Pfam" id="PF03466">
    <property type="entry name" value="LysR_substrate"/>
    <property type="match status" value="1"/>
</dbReference>
<dbReference type="GO" id="GO:0003700">
    <property type="term" value="F:DNA-binding transcription factor activity"/>
    <property type="evidence" value="ECO:0007669"/>
    <property type="project" value="InterPro"/>
</dbReference>
<dbReference type="InterPro" id="IPR036390">
    <property type="entry name" value="WH_DNA-bd_sf"/>
</dbReference>
<evidence type="ECO:0000259" key="5">
    <source>
        <dbReference type="PROSITE" id="PS50931"/>
    </source>
</evidence>
<sequence>MDLRQLRHFMALATHLNFTRAADIACITQSAFSRSIQGLESELGCALVERSSRGVVLTAKGEALRVRAARLLEDASNLRDEMGAGEPEDAAQQLRFGSGPLVTARLVPEALGRFLTRFPKAEVDLRVEKPSNLLALLDEGEISFLVADLRHMEIGTRHLVRPLRFRRFGVFCRAGHPLVEEAQLAFARLGHYPKVASMLPCELRAVLCGLWGRDGAALNMETSYNDLLPKIVASSDSLGVAPLEMIEPLLESGHFRLLRCSDAPPLFLDGGACLGIVQRSEQPLSEAARCMIDALLDADDSLSDELVDAPAYSLINQLAL</sequence>
<dbReference type="Gene3D" id="1.10.10.10">
    <property type="entry name" value="Winged helix-like DNA-binding domain superfamily/Winged helix DNA-binding domain"/>
    <property type="match status" value="1"/>
</dbReference>
<dbReference type="PRINTS" id="PR00039">
    <property type="entry name" value="HTHLYSR"/>
</dbReference>
<dbReference type="Proteomes" id="UP001155059">
    <property type="component" value="Unassembled WGS sequence"/>
</dbReference>
<dbReference type="InterPro" id="IPR050950">
    <property type="entry name" value="HTH-type_LysR_regulators"/>
</dbReference>
<name>A0A9X1Z1K5_9PSED</name>
<evidence type="ECO:0000313" key="6">
    <source>
        <dbReference type="EMBL" id="MCK9801539.1"/>
    </source>
</evidence>
<evidence type="ECO:0000256" key="1">
    <source>
        <dbReference type="ARBA" id="ARBA00009437"/>
    </source>
</evidence>
<evidence type="ECO:0000256" key="3">
    <source>
        <dbReference type="ARBA" id="ARBA00023125"/>
    </source>
</evidence>
<evidence type="ECO:0000313" key="7">
    <source>
        <dbReference type="Proteomes" id="UP001155059"/>
    </source>
</evidence>
<comment type="similarity">
    <text evidence="1">Belongs to the LysR transcriptional regulatory family.</text>
</comment>
<keyword evidence="4" id="KW-0804">Transcription</keyword>
<comment type="caution">
    <text evidence="6">The sequence shown here is derived from an EMBL/GenBank/DDBJ whole genome shotgun (WGS) entry which is preliminary data.</text>
</comment>
<dbReference type="SUPFAM" id="SSF53850">
    <property type="entry name" value="Periplasmic binding protein-like II"/>
    <property type="match status" value="1"/>
</dbReference>
<feature type="domain" description="HTH lysR-type" evidence="5">
    <location>
        <begin position="1"/>
        <end position="58"/>
    </location>
</feature>
<dbReference type="EMBL" id="JALQCW010000088">
    <property type="protein sequence ID" value="MCK9801539.1"/>
    <property type="molecule type" value="Genomic_DNA"/>
</dbReference>
<organism evidence="6 7">
    <name type="scientific">Pseudomonas morbosilactucae</name>
    <dbReference type="NCBI Taxonomy" id="2938197"/>
    <lineage>
        <taxon>Bacteria</taxon>
        <taxon>Pseudomonadati</taxon>
        <taxon>Pseudomonadota</taxon>
        <taxon>Gammaproteobacteria</taxon>
        <taxon>Pseudomonadales</taxon>
        <taxon>Pseudomonadaceae</taxon>
        <taxon>Pseudomonas</taxon>
    </lineage>
</organism>
<protein>
    <submittedName>
        <fullName evidence="6">LysR family transcriptional regulator</fullName>
    </submittedName>
</protein>
<dbReference type="FunFam" id="1.10.10.10:FF:000001">
    <property type="entry name" value="LysR family transcriptional regulator"/>
    <property type="match status" value="1"/>
</dbReference>
<dbReference type="PANTHER" id="PTHR30419:SF30">
    <property type="entry name" value="LYSR FAMILY TRANSCRIPTIONAL REGULATOR"/>
    <property type="match status" value="1"/>
</dbReference>
<keyword evidence="2" id="KW-0805">Transcription regulation</keyword>
<proteinExistence type="inferred from homology"/>
<dbReference type="GO" id="GO:0005829">
    <property type="term" value="C:cytosol"/>
    <property type="evidence" value="ECO:0007669"/>
    <property type="project" value="TreeGrafter"/>
</dbReference>
<dbReference type="InterPro" id="IPR000847">
    <property type="entry name" value="LysR_HTH_N"/>
</dbReference>
<dbReference type="InterPro" id="IPR036388">
    <property type="entry name" value="WH-like_DNA-bd_sf"/>
</dbReference>
<gene>
    <name evidence="6" type="ORF">M1B34_28695</name>
</gene>
<evidence type="ECO:0000256" key="2">
    <source>
        <dbReference type="ARBA" id="ARBA00023015"/>
    </source>
</evidence>
<reference evidence="6 7" key="1">
    <citation type="journal article" date="2022" name="Int. J. Syst. Evol. Microbiol.">
        <title>Pseudomonas aegrilactucae sp. nov. and Pseudomonas morbosilactucae sp. nov., pathogens causing bacterial rot of lettuce in Japan.</title>
        <authorList>
            <person name="Sawada H."/>
            <person name="Fujikawa T."/>
            <person name="Satou M."/>
        </authorList>
    </citation>
    <scope>NUCLEOTIDE SEQUENCE [LARGE SCALE GENOMIC DNA]</scope>
    <source>
        <strain evidence="6 7">MAFF 302030</strain>
    </source>
</reference>
<dbReference type="GO" id="GO:0003677">
    <property type="term" value="F:DNA binding"/>
    <property type="evidence" value="ECO:0007669"/>
    <property type="project" value="UniProtKB-KW"/>
</dbReference>
<dbReference type="InterPro" id="IPR005119">
    <property type="entry name" value="LysR_subst-bd"/>
</dbReference>
<keyword evidence="3" id="KW-0238">DNA-binding</keyword>